<organism evidence="1 2">
    <name type="scientific">Nanobdella aerobiophila</name>
    <dbReference type="NCBI Taxonomy" id="2586965"/>
    <lineage>
        <taxon>Archaea</taxon>
        <taxon>Nanobdellota</taxon>
        <taxon>Nanobdellia</taxon>
        <taxon>Nanobdellales</taxon>
        <taxon>Nanobdellaceae</taxon>
        <taxon>Nanobdella</taxon>
    </lineage>
</organism>
<keyword evidence="2" id="KW-1185">Reference proteome</keyword>
<dbReference type="RefSeq" id="WP_258393539.1">
    <property type="nucleotide sequence ID" value="NZ_AP019769.1"/>
</dbReference>
<name>A0A915SFM8_9ARCH</name>
<accession>A0A915SFM8</accession>
<gene>
    <name evidence="1" type="ORF">MJ1_0345</name>
</gene>
<evidence type="ECO:0000313" key="1">
    <source>
        <dbReference type="EMBL" id="BBL45509.1"/>
    </source>
</evidence>
<reference evidence="2" key="1">
    <citation type="journal article" date="2022" name="Int. J. Syst. Evol. Microbiol.">
        <title>Nanobdella aerobiophila gen. nov., sp. nov., a thermoacidophilic, obligate ectosymbiotic archaeon, and proposal of Nanobdellaceae fam. nov., Nanobdellales ord. nov. and Nanobdellia class. nov.</title>
        <authorList>
            <person name="Kato S."/>
            <person name="Ogasawara A."/>
            <person name="Itoh T."/>
            <person name="Sakai H.D."/>
            <person name="Shimizu M."/>
            <person name="Yuki M."/>
            <person name="Kaneko M."/>
            <person name="Takashina T."/>
            <person name="Ohkuma M."/>
        </authorList>
    </citation>
    <scope>NUCLEOTIDE SEQUENCE [LARGE SCALE GENOMIC DNA]</scope>
    <source>
        <strain evidence="2">MJ1</strain>
    </source>
</reference>
<evidence type="ECO:0000313" key="2">
    <source>
        <dbReference type="Proteomes" id="UP001055553"/>
    </source>
</evidence>
<proteinExistence type="predicted"/>
<dbReference type="AlphaFoldDB" id="A0A915SFM8"/>
<dbReference type="EMBL" id="AP019769">
    <property type="protein sequence ID" value="BBL45509.1"/>
    <property type="molecule type" value="Genomic_DNA"/>
</dbReference>
<dbReference type="KEGG" id="naer:MJ1_0345"/>
<dbReference type="Proteomes" id="UP001055553">
    <property type="component" value="Chromosome"/>
</dbReference>
<protein>
    <submittedName>
        <fullName evidence="1">Uncharacterized protein</fullName>
    </submittedName>
</protein>
<sequence length="93" mass="11305">MDDAILFYEILKISKNVGIIYDALYHKEIDSIIGVKNYKYGTNTKEFLNEFKELEKDKRYKEKVNEYLNLIKKRQSFRKANWKYPKLIIKSYI</sequence>
<dbReference type="GeneID" id="74568296"/>